<keyword evidence="12" id="KW-0238">DNA-binding</keyword>
<dbReference type="GO" id="GO:0097505">
    <property type="term" value="C:Rad6-Rad18 complex"/>
    <property type="evidence" value="ECO:0007669"/>
    <property type="project" value="TreeGrafter"/>
</dbReference>
<name>M1VG76_CYAM1</name>
<evidence type="ECO:0000256" key="13">
    <source>
        <dbReference type="ARBA" id="ARBA00023204"/>
    </source>
</evidence>
<organism evidence="20 21">
    <name type="scientific">Cyanidioschyzon merolae (strain NIES-3377 / 10D)</name>
    <name type="common">Unicellular red alga</name>
    <dbReference type="NCBI Taxonomy" id="280699"/>
    <lineage>
        <taxon>Eukaryota</taxon>
        <taxon>Rhodophyta</taxon>
        <taxon>Bangiophyceae</taxon>
        <taxon>Cyanidiales</taxon>
        <taxon>Cyanidiaceae</taxon>
        <taxon>Cyanidioschyzon</taxon>
    </lineage>
</organism>
<keyword evidence="9 17" id="KW-0863">Zinc-finger</keyword>
<dbReference type="OrthoDB" id="9049620at2759"/>
<evidence type="ECO:0000256" key="6">
    <source>
        <dbReference type="ARBA" id="ARBA00022679"/>
    </source>
</evidence>
<dbReference type="RefSeq" id="XP_005535924.1">
    <property type="nucleotide sequence ID" value="XM_005535867.1"/>
</dbReference>
<accession>M1VG76</accession>
<dbReference type="KEGG" id="cme:CYME_CMG126C"/>
<evidence type="ECO:0000256" key="2">
    <source>
        <dbReference type="ARBA" id="ARBA00004123"/>
    </source>
</evidence>
<dbReference type="PROSITE" id="PS00518">
    <property type="entry name" value="ZF_RING_1"/>
    <property type="match status" value="1"/>
</dbReference>
<dbReference type="AlphaFoldDB" id="M1VG76"/>
<feature type="domain" description="RING-type" evidence="19">
    <location>
        <begin position="40"/>
        <end position="78"/>
    </location>
</feature>
<dbReference type="Proteomes" id="UP000007014">
    <property type="component" value="Chromosome 7"/>
</dbReference>
<dbReference type="SUPFAM" id="SSF57850">
    <property type="entry name" value="RING/U-box"/>
    <property type="match status" value="1"/>
</dbReference>
<dbReference type="GO" id="GO:0006281">
    <property type="term" value="P:DNA repair"/>
    <property type="evidence" value="ECO:0007669"/>
    <property type="project" value="UniProtKB-KW"/>
</dbReference>
<evidence type="ECO:0000256" key="18">
    <source>
        <dbReference type="SAM" id="MobiDB-lite"/>
    </source>
</evidence>
<sequence length="465" mass="51673">MPKNGLSLGKVEAVAASLDVPEGYHWPHEAFRSLDVLTRCPICGEHFRAPVLLECGHSFCSECIRRALVYRSECPQCRAPASAGQLRRNRLVQDVTTAWQQARECVLTRFSPQEHAGNTECRSSKLEASTESGLTVRERTEAACPVRAAALTAQVATRGRARSAPVPPDEHTAAVSAVWTDRQHQNWDEAGVCCGNCEESASSAVSMSKRTEPSHRFERSAERAGAQPPNGGLSGIAAVPQPLPVFQKTDDIYAEDWSEAAPTRTPAALPGEAARAMEPRPRNDAESTATSGHASFTRRASCERIQQRDHTKYVECPICNRAYPPAFIQVHVNECLDQLDAVEASGFPEAGSRALAKATNTLEDEYPMRKIPEVWYDGLTERRLREMIRALGMKAPPAWLRNRRGLIYLHREYVIRHNAECDVEPVTARKQRRNICREVEELAWFQIESARRPTRPEAARSSNAT</sequence>
<comment type="catalytic activity">
    <reaction evidence="1">
        <text>S-ubiquitinyl-[E2 ubiquitin-conjugating enzyme]-L-cysteine + [acceptor protein]-L-lysine = [E2 ubiquitin-conjugating enzyme]-L-cysteine + N(6)-ubiquitinyl-[acceptor protein]-L-lysine.</text>
        <dbReference type="EC" id="2.3.2.27"/>
    </reaction>
</comment>
<dbReference type="PROSITE" id="PS50089">
    <property type="entry name" value="ZF_RING_2"/>
    <property type="match status" value="1"/>
</dbReference>
<evidence type="ECO:0000313" key="21">
    <source>
        <dbReference type="Proteomes" id="UP000007014"/>
    </source>
</evidence>
<dbReference type="GO" id="GO:0006513">
    <property type="term" value="P:protein monoubiquitination"/>
    <property type="evidence" value="ECO:0007669"/>
    <property type="project" value="InterPro"/>
</dbReference>
<dbReference type="OMA" id="LVYHIMK"/>
<evidence type="ECO:0000259" key="19">
    <source>
        <dbReference type="PROSITE" id="PS50089"/>
    </source>
</evidence>
<dbReference type="GeneID" id="16993220"/>
<keyword evidence="6" id="KW-0808">Transferase</keyword>
<keyword evidence="10" id="KW-0833">Ubl conjugation pathway</keyword>
<evidence type="ECO:0000256" key="16">
    <source>
        <dbReference type="ARBA" id="ARBA00082369"/>
    </source>
</evidence>
<keyword evidence="11" id="KW-0862">Zinc</keyword>
<evidence type="ECO:0000256" key="5">
    <source>
        <dbReference type="ARBA" id="ARBA00012483"/>
    </source>
</evidence>
<comment type="pathway">
    <text evidence="3">Protein modification; protein ubiquitination.</text>
</comment>
<comment type="similarity">
    <text evidence="4">Belongs to the RAD18 family.</text>
</comment>
<dbReference type="Gene3D" id="3.30.40.10">
    <property type="entry name" value="Zinc/RING finger domain, C3HC4 (zinc finger)"/>
    <property type="match status" value="1"/>
</dbReference>
<evidence type="ECO:0000256" key="8">
    <source>
        <dbReference type="ARBA" id="ARBA00022763"/>
    </source>
</evidence>
<protein>
    <recommendedName>
        <fullName evidence="5">RING-type E3 ubiquitin transferase</fullName>
        <ecNumber evidence="5">2.3.2.27</ecNumber>
    </recommendedName>
    <alternativeName>
        <fullName evidence="15 16">RING-type E3 ubiquitin transferase RAD18</fullName>
    </alternativeName>
</protein>
<gene>
    <name evidence="20" type="ORF">CYME_CMG126C</name>
</gene>
<dbReference type="PANTHER" id="PTHR14134">
    <property type="entry name" value="E3 UBIQUITIN-PROTEIN LIGASE RAD18"/>
    <property type="match status" value="1"/>
</dbReference>
<reference evidence="20 21" key="1">
    <citation type="journal article" date="2004" name="Nature">
        <title>Genome sequence of the ultrasmall unicellular red alga Cyanidioschyzon merolae 10D.</title>
        <authorList>
            <person name="Matsuzaki M."/>
            <person name="Misumi O."/>
            <person name="Shin-i T."/>
            <person name="Maruyama S."/>
            <person name="Takahara M."/>
            <person name="Miyagishima S."/>
            <person name="Mori T."/>
            <person name="Nishida K."/>
            <person name="Yagisawa F."/>
            <person name="Nishida K."/>
            <person name="Yoshida Y."/>
            <person name="Nishimura Y."/>
            <person name="Nakao S."/>
            <person name="Kobayashi T."/>
            <person name="Momoyama Y."/>
            <person name="Higashiyama T."/>
            <person name="Minoda A."/>
            <person name="Sano M."/>
            <person name="Nomoto H."/>
            <person name="Oishi K."/>
            <person name="Hayashi H."/>
            <person name="Ohta F."/>
            <person name="Nishizaka S."/>
            <person name="Haga S."/>
            <person name="Miura S."/>
            <person name="Morishita T."/>
            <person name="Kabeya Y."/>
            <person name="Terasawa K."/>
            <person name="Suzuki Y."/>
            <person name="Ishii Y."/>
            <person name="Asakawa S."/>
            <person name="Takano H."/>
            <person name="Ohta N."/>
            <person name="Kuroiwa H."/>
            <person name="Tanaka K."/>
            <person name="Shimizu N."/>
            <person name="Sugano S."/>
            <person name="Sato N."/>
            <person name="Nozaki H."/>
            <person name="Ogasawara N."/>
            <person name="Kohara Y."/>
            <person name="Kuroiwa T."/>
        </authorList>
    </citation>
    <scope>NUCLEOTIDE SEQUENCE [LARGE SCALE GENOMIC DNA]</scope>
    <source>
        <strain evidence="20 21">10D</strain>
    </source>
</reference>
<keyword evidence="8" id="KW-0227">DNA damage</keyword>
<dbReference type="Pfam" id="PF13923">
    <property type="entry name" value="zf-C3HC4_2"/>
    <property type="match status" value="1"/>
</dbReference>
<keyword evidence="7" id="KW-0479">Metal-binding</keyword>
<evidence type="ECO:0000256" key="11">
    <source>
        <dbReference type="ARBA" id="ARBA00022833"/>
    </source>
</evidence>
<dbReference type="InterPro" id="IPR039577">
    <property type="entry name" value="Rad18"/>
</dbReference>
<evidence type="ECO:0000256" key="3">
    <source>
        <dbReference type="ARBA" id="ARBA00004906"/>
    </source>
</evidence>
<evidence type="ECO:0000256" key="10">
    <source>
        <dbReference type="ARBA" id="ARBA00022786"/>
    </source>
</evidence>
<keyword evidence="21" id="KW-1185">Reference proteome</keyword>
<dbReference type="Gramene" id="CMG126CT">
    <property type="protein sequence ID" value="CMG126CT"/>
    <property type="gene ID" value="CMG126C"/>
</dbReference>
<dbReference type="EMBL" id="AP006489">
    <property type="protein sequence ID" value="BAM79638.1"/>
    <property type="molecule type" value="Genomic_DNA"/>
</dbReference>
<dbReference type="GO" id="GO:0008270">
    <property type="term" value="F:zinc ion binding"/>
    <property type="evidence" value="ECO:0007669"/>
    <property type="project" value="UniProtKB-KW"/>
</dbReference>
<dbReference type="GO" id="GO:0005634">
    <property type="term" value="C:nucleus"/>
    <property type="evidence" value="ECO:0007669"/>
    <property type="project" value="UniProtKB-SubCell"/>
</dbReference>
<dbReference type="InterPro" id="IPR013083">
    <property type="entry name" value="Znf_RING/FYVE/PHD"/>
</dbReference>
<dbReference type="GO" id="GO:0061630">
    <property type="term" value="F:ubiquitin protein ligase activity"/>
    <property type="evidence" value="ECO:0007669"/>
    <property type="project" value="UniProtKB-EC"/>
</dbReference>
<dbReference type="InterPro" id="IPR017907">
    <property type="entry name" value="Znf_RING_CS"/>
</dbReference>
<dbReference type="HOGENOM" id="CLU_588461_0_0_1"/>
<dbReference type="GO" id="GO:0006301">
    <property type="term" value="P:DNA damage tolerance"/>
    <property type="evidence" value="ECO:0007669"/>
    <property type="project" value="InterPro"/>
</dbReference>
<evidence type="ECO:0000313" key="20">
    <source>
        <dbReference type="EMBL" id="BAM79638.1"/>
    </source>
</evidence>
<evidence type="ECO:0000256" key="14">
    <source>
        <dbReference type="ARBA" id="ARBA00023242"/>
    </source>
</evidence>
<dbReference type="eggNOG" id="KOG0287">
    <property type="taxonomic scope" value="Eukaryota"/>
</dbReference>
<evidence type="ECO:0000256" key="17">
    <source>
        <dbReference type="PROSITE-ProRule" id="PRU00175"/>
    </source>
</evidence>
<reference evidence="20 21" key="2">
    <citation type="journal article" date="2007" name="BMC Biol.">
        <title>A 100%-complete sequence reveals unusually simple genomic features in the hot-spring red alga Cyanidioschyzon merolae.</title>
        <authorList>
            <person name="Nozaki H."/>
            <person name="Takano H."/>
            <person name="Misumi O."/>
            <person name="Terasawa K."/>
            <person name="Matsuzaki M."/>
            <person name="Maruyama S."/>
            <person name="Nishida K."/>
            <person name="Yagisawa F."/>
            <person name="Yoshida Y."/>
            <person name="Fujiwara T."/>
            <person name="Takio S."/>
            <person name="Tamura K."/>
            <person name="Chung S.J."/>
            <person name="Nakamura S."/>
            <person name="Kuroiwa H."/>
            <person name="Tanaka K."/>
            <person name="Sato N."/>
            <person name="Kuroiwa T."/>
        </authorList>
    </citation>
    <scope>NUCLEOTIDE SEQUENCE [LARGE SCALE GENOMIC DNA]</scope>
    <source>
        <strain evidence="20 21">10D</strain>
    </source>
</reference>
<evidence type="ECO:0000256" key="12">
    <source>
        <dbReference type="ARBA" id="ARBA00023125"/>
    </source>
</evidence>
<dbReference type="FunFam" id="3.30.40.10:FF:000172">
    <property type="entry name" value="E3 ubiquitin-protein ligase RAD18"/>
    <property type="match status" value="1"/>
</dbReference>
<evidence type="ECO:0000256" key="15">
    <source>
        <dbReference type="ARBA" id="ARBA00031783"/>
    </source>
</evidence>
<keyword evidence="14" id="KW-0539">Nucleus</keyword>
<proteinExistence type="inferred from homology"/>
<dbReference type="InterPro" id="IPR001841">
    <property type="entry name" value="Znf_RING"/>
</dbReference>
<evidence type="ECO:0000256" key="4">
    <source>
        <dbReference type="ARBA" id="ARBA00009506"/>
    </source>
</evidence>
<evidence type="ECO:0000256" key="7">
    <source>
        <dbReference type="ARBA" id="ARBA00022723"/>
    </source>
</evidence>
<dbReference type="GO" id="GO:0003697">
    <property type="term" value="F:single-stranded DNA binding"/>
    <property type="evidence" value="ECO:0007669"/>
    <property type="project" value="InterPro"/>
</dbReference>
<comment type="subcellular location">
    <subcellularLocation>
        <location evidence="2">Nucleus</location>
    </subcellularLocation>
</comment>
<feature type="compositionally biased region" description="Basic and acidic residues" evidence="18">
    <location>
        <begin position="275"/>
        <end position="285"/>
    </location>
</feature>
<evidence type="ECO:0000256" key="9">
    <source>
        <dbReference type="ARBA" id="ARBA00022771"/>
    </source>
</evidence>
<dbReference type="SMART" id="SM00184">
    <property type="entry name" value="RING"/>
    <property type="match status" value="1"/>
</dbReference>
<feature type="region of interest" description="Disordered" evidence="18">
    <location>
        <begin position="272"/>
        <end position="302"/>
    </location>
</feature>
<dbReference type="PANTHER" id="PTHR14134:SF2">
    <property type="entry name" value="E3 UBIQUITIN-PROTEIN LIGASE RAD18"/>
    <property type="match status" value="1"/>
</dbReference>
<feature type="region of interest" description="Disordered" evidence="18">
    <location>
        <begin position="204"/>
        <end position="231"/>
    </location>
</feature>
<dbReference type="EC" id="2.3.2.27" evidence="5"/>
<evidence type="ECO:0000256" key="1">
    <source>
        <dbReference type="ARBA" id="ARBA00000900"/>
    </source>
</evidence>
<keyword evidence="13" id="KW-0234">DNA repair</keyword>
<dbReference type="STRING" id="280699.M1VG76"/>
<feature type="compositionally biased region" description="Basic and acidic residues" evidence="18">
    <location>
        <begin position="209"/>
        <end position="222"/>
    </location>
</feature>